<dbReference type="Proteomes" id="UP000322553">
    <property type="component" value="Chromosome"/>
</dbReference>
<organism evidence="1 2">
    <name type="scientific">Kushneria phosphatilytica</name>
    <dbReference type="NCBI Taxonomy" id="657387"/>
    <lineage>
        <taxon>Bacteria</taxon>
        <taxon>Pseudomonadati</taxon>
        <taxon>Pseudomonadota</taxon>
        <taxon>Gammaproteobacteria</taxon>
        <taxon>Oceanospirillales</taxon>
        <taxon>Halomonadaceae</taxon>
        <taxon>Kushneria</taxon>
    </lineage>
</organism>
<dbReference type="STRING" id="657387.BH688_15980"/>
<sequence>MKRQARFTVTVAVLVAVVLLACWPLPWLVMSSGGQWRFAFPAFGTVSFAVRWQHSVEREDWIEYYRLDQGTIRVSMTRFRTFGAGVPDHAGRHTRLIDGWVEMSGIDRVVDPLNIQAAPAEHYRLLYDNRVWPLYRGDRPRIVTFAGRRAPLWRVLPALIRPWLPSTPRGQGTLQE</sequence>
<dbReference type="RefSeq" id="WP_070981548.1">
    <property type="nucleotide sequence ID" value="NZ_CP043420.1"/>
</dbReference>
<dbReference type="KEGG" id="kuy:FY550_02915"/>
<reference evidence="1 2" key="1">
    <citation type="submission" date="2019-08" db="EMBL/GenBank/DDBJ databases">
        <title>Complete genome sequence of Kushneria sp. YCWA18, a halophilic phosphate-solubilizing bacterium isolated from Daqiao saltern in China.</title>
        <authorList>
            <person name="Du G.-X."/>
            <person name="Qu L.-Y."/>
        </authorList>
    </citation>
    <scope>NUCLEOTIDE SEQUENCE [LARGE SCALE GENOMIC DNA]</scope>
    <source>
        <strain evidence="1 2">YCWA18</strain>
    </source>
</reference>
<evidence type="ECO:0000313" key="1">
    <source>
        <dbReference type="EMBL" id="QEL10185.1"/>
    </source>
</evidence>
<accession>A0A1S1NV96</accession>
<dbReference type="AlphaFoldDB" id="A0A1S1NV96"/>
<proteinExistence type="predicted"/>
<dbReference type="OrthoDB" id="5298197at2"/>
<dbReference type="PROSITE" id="PS51257">
    <property type="entry name" value="PROKAR_LIPOPROTEIN"/>
    <property type="match status" value="1"/>
</dbReference>
<dbReference type="Pfam" id="PF08905">
    <property type="entry name" value="DUF1850"/>
    <property type="match status" value="1"/>
</dbReference>
<keyword evidence="2" id="KW-1185">Reference proteome</keyword>
<protein>
    <submittedName>
        <fullName evidence="1">DUF1850 domain-containing protein</fullName>
    </submittedName>
</protein>
<name>A0A1S1NV96_9GAMM</name>
<evidence type="ECO:0000313" key="2">
    <source>
        <dbReference type="Proteomes" id="UP000322553"/>
    </source>
</evidence>
<dbReference type="EMBL" id="CP043420">
    <property type="protein sequence ID" value="QEL10185.1"/>
    <property type="molecule type" value="Genomic_DNA"/>
</dbReference>
<gene>
    <name evidence="1" type="ORF">FY550_02915</name>
</gene>
<dbReference type="InterPro" id="IPR015001">
    <property type="entry name" value="DUF1850"/>
</dbReference>